<keyword evidence="3" id="KW-1185">Reference proteome</keyword>
<accession>A0A1I5ZUA5</accession>
<keyword evidence="1" id="KW-1133">Transmembrane helix</keyword>
<dbReference type="EMBL" id="FOXX01000005">
    <property type="protein sequence ID" value="SFQ60002.1"/>
    <property type="molecule type" value="Genomic_DNA"/>
</dbReference>
<proteinExistence type="predicted"/>
<evidence type="ECO:0000256" key="1">
    <source>
        <dbReference type="SAM" id="Phobius"/>
    </source>
</evidence>
<reference evidence="2 3" key="1">
    <citation type="submission" date="2016-10" db="EMBL/GenBank/DDBJ databases">
        <authorList>
            <person name="Varghese N."/>
            <person name="Submissions S."/>
        </authorList>
    </citation>
    <scope>NUCLEOTIDE SEQUENCE [LARGE SCALE GENOMIC DNA]</scope>
    <source>
        <strain evidence="2 3">DSM 13796</strain>
    </source>
</reference>
<dbReference type="GeneID" id="93703223"/>
<comment type="caution">
    <text evidence="2">The sequence shown here is derived from an EMBL/GenBank/DDBJ whole genome shotgun (WGS) entry which is preliminary data.</text>
</comment>
<dbReference type="GeneID" id="93710900"/>
<feature type="transmembrane region" description="Helical" evidence="1">
    <location>
        <begin position="6"/>
        <end position="27"/>
    </location>
</feature>
<dbReference type="InterPro" id="IPR009526">
    <property type="entry name" value="DUF1146"/>
</dbReference>
<evidence type="ECO:0000313" key="2">
    <source>
        <dbReference type="EMBL" id="SFQ60002.1"/>
    </source>
</evidence>
<dbReference type="Pfam" id="PF06612">
    <property type="entry name" value="DUF1146"/>
    <property type="match status" value="1"/>
</dbReference>
<organism evidence="2 3">
    <name type="scientific">Priestia endophytica DSM 13796</name>
    <dbReference type="NCBI Taxonomy" id="1121089"/>
    <lineage>
        <taxon>Bacteria</taxon>
        <taxon>Bacillati</taxon>
        <taxon>Bacillota</taxon>
        <taxon>Bacilli</taxon>
        <taxon>Bacillales</taxon>
        <taxon>Bacillaceae</taxon>
        <taxon>Priestia</taxon>
    </lineage>
</organism>
<gene>
    <name evidence="2" type="ORF">SAMN02745910_02242</name>
</gene>
<dbReference type="NCBIfam" id="TIGR02327">
    <property type="entry name" value="int_mem_ywzB"/>
    <property type="match status" value="1"/>
</dbReference>
<keyword evidence="1" id="KW-0812">Transmembrane</keyword>
<evidence type="ECO:0000313" key="3">
    <source>
        <dbReference type="Proteomes" id="UP000182762"/>
    </source>
</evidence>
<name>A0A1I5ZUA5_9BACI</name>
<feature type="transmembrane region" description="Helical" evidence="1">
    <location>
        <begin position="47"/>
        <end position="69"/>
    </location>
</feature>
<dbReference type="Proteomes" id="UP000182762">
    <property type="component" value="Unassembled WGS sequence"/>
</dbReference>
<protein>
    <submittedName>
        <fullName evidence="2">Conserved hypothetical integral membrane protein</fullName>
    </submittedName>
</protein>
<keyword evidence="1" id="KW-0472">Membrane</keyword>
<sequence length="78" mass="8830">MLQAIGQQALVGMFSHLIFLVVTWWALQALSIDKMIRANRVVQARLLLMLLTIAIGTSVSNFFLDFLSWSQSLPSLFF</sequence>
<dbReference type="RefSeq" id="WP_019394810.1">
    <property type="nucleotide sequence ID" value="NZ_FOXX01000005.1"/>
</dbReference>